<evidence type="ECO:0000256" key="3">
    <source>
        <dbReference type="SAM" id="SignalP"/>
    </source>
</evidence>
<keyword evidence="5" id="KW-1185">Reference proteome</keyword>
<comment type="caution">
    <text evidence="4">The sequence shown here is derived from an EMBL/GenBank/DDBJ whole genome shotgun (WGS) entry which is preliminary data.</text>
</comment>
<dbReference type="Proteomes" id="UP001237642">
    <property type="component" value="Unassembled WGS sequence"/>
</dbReference>
<reference evidence="4" key="1">
    <citation type="submission" date="2023-02" db="EMBL/GenBank/DDBJ databases">
        <title>Genome of toxic invasive species Heracleum sosnowskyi carries increased number of genes despite the absence of recent whole-genome duplications.</title>
        <authorList>
            <person name="Schelkunov M."/>
            <person name="Shtratnikova V."/>
            <person name="Makarenko M."/>
            <person name="Klepikova A."/>
            <person name="Omelchenko D."/>
            <person name="Novikova G."/>
            <person name="Obukhova E."/>
            <person name="Bogdanov V."/>
            <person name="Penin A."/>
            <person name="Logacheva M."/>
        </authorList>
    </citation>
    <scope>NUCLEOTIDE SEQUENCE</scope>
    <source>
        <strain evidence="4">Hsosn_3</strain>
        <tissue evidence="4">Leaf</tissue>
    </source>
</reference>
<evidence type="ECO:0000313" key="5">
    <source>
        <dbReference type="Proteomes" id="UP001237642"/>
    </source>
</evidence>
<keyword evidence="3" id="KW-0732">Signal</keyword>
<proteinExistence type="predicted"/>
<reference evidence="4" key="2">
    <citation type="submission" date="2023-05" db="EMBL/GenBank/DDBJ databases">
        <authorList>
            <person name="Schelkunov M.I."/>
        </authorList>
    </citation>
    <scope>NUCLEOTIDE SEQUENCE</scope>
    <source>
        <strain evidence="4">Hsosn_3</strain>
        <tissue evidence="4">Leaf</tissue>
    </source>
</reference>
<evidence type="ECO:0000256" key="1">
    <source>
        <dbReference type="SAM" id="MobiDB-lite"/>
    </source>
</evidence>
<protein>
    <submittedName>
        <fullName evidence="4">Uncharacterized protein</fullName>
    </submittedName>
</protein>
<feature type="transmembrane region" description="Helical" evidence="2">
    <location>
        <begin position="108"/>
        <end position="125"/>
    </location>
</feature>
<keyword evidence="2" id="KW-0812">Transmembrane</keyword>
<accession>A0AAD8MJ62</accession>
<sequence>MTSYGKQIIITFLISIILSYPATVTSQVCPDPCQYSPPAIPTPGPPAGSNSPPSPIKLTNAGPPAGPNNLPPPYNRTNAPAPPDNMVPWFPYYRRPLPNSDQSSSASILIWGWAAAIISATSLVFS</sequence>
<feature type="signal peptide" evidence="3">
    <location>
        <begin position="1"/>
        <end position="26"/>
    </location>
</feature>
<organism evidence="4 5">
    <name type="scientific">Heracleum sosnowskyi</name>
    <dbReference type="NCBI Taxonomy" id="360622"/>
    <lineage>
        <taxon>Eukaryota</taxon>
        <taxon>Viridiplantae</taxon>
        <taxon>Streptophyta</taxon>
        <taxon>Embryophyta</taxon>
        <taxon>Tracheophyta</taxon>
        <taxon>Spermatophyta</taxon>
        <taxon>Magnoliopsida</taxon>
        <taxon>eudicotyledons</taxon>
        <taxon>Gunneridae</taxon>
        <taxon>Pentapetalae</taxon>
        <taxon>asterids</taxon>
        <taxon>campanulids</taxon>
        <taxon>Apiales</taxon>
        <taxon>Apiaceae</taxon>
        <taxon>Apioideae</taxon>
        <taxon>apioid superclade</taxon>
        <taxon>Tordylieae</taxon>
        <taxon>Tordyliinae</taxon>
        <taxon>Heracleum</taxon>
    </lineage>
</organism>
<dbReference type="EMBL" id="JAUIZM010000007">
    <property type="protein sequence ID" value="KAK1374644.1"/>
    <property type="molecule type" value="Genomic_DNA"/>
</dbReference>
<gene>
    <name evidence="4" type="ORF">POM88_030837</name>
</gene>
<dbReference type="AlphaFoldDB" id="A0AAD8MJ62"/>
<evidence type="ECO:0000313" key="4">
    <source>
        <dbReference type="EMBL" id="KAK1374644.1"/>
    </source>
</evidence>
<feature type="chain" id="PRO_5042183390" evidence="3">
    <location>
        <begin position="27"/>
        <end position="126"/>
    </location>
</feature>
<evidence type="ECO:0000256" key="2">
    <source>
        <dbReference type="SAM" id="Phobius"/>
    </source>
</evidence>
<name>A0AAD8MJ62_9APIA</name>
<feature type="compositionally biased region" description="Pro residues" evidence="1">
    <location>
        <begin position="64"/>
        <end position="80"/>
    </location>
</feature>
<keyword evidence="2" id="KW-0472">Membrane</keyword>
<feature type="region of interest" description="Disordered" evidence="1">
    <location>
        <begin position="34"/>
        <end position="80"/>
    </location>
</feature>
<keyword evidence="2" id="KW-1133">Transmembrane helix</keyword>